<evidence type="ECO:0000313" key="2">
    <source>
        <dbReference type="Proteomes" id="UP000823854"/>
    </source>
</evidence>
<dbReference type="AlphaFoldDB" id="A0A9D2TIH3"/>
<evidence type="ECO:0000313" key="1">
    <source>
        <dbReference type="EMBL" id="HJC70033.1"/>
    </source>
</evidence>
<gene>
    <name evidence="1" type="ORF">H9932_10210</name>
</gene>
<name>A0A9D2TIH3_9MICO</name>
<reference evidence="1" key="1">
    <citation type="journal article" date="2021" name="PeerJ">
        <title>Extensive microbial diversity within the chicken gut microbiome revealed by metagenomics and culture.</title>
        <authorList>
            <person name="Gilroy R."/>
            <person name="Ravi A."/>
            <person name="Getino M."/>
            <person name="Pursley I."/>
            <person name="Horton D.L."/>
            <person name="Alikhan N.F."/>
            <person name="Baker D."/>
            <person name="Gharbi K."/>
            <person name="Hall N."/>
            <person name="Watson M."/>
            <person name="Adriaenssens E.M."/>
            <person name="Foster-Nyarko E."/>
            <person name="Jarju S."/>
            <person name="Secka A."/>
            <person name="Antonio M."/>
            <person name="Oren A."/>
            <person name="Chaudhuri R.R."/>
            <person name="La Ragione R."/>
            <person name="Hildebrand F."/>
            <person name="Pallen M.J."/>
        </authorList>
    </citation>
    <scope>NUCLEOTIDE SEQUENCE</scope>
    <source>
        <strain evidence="1">CHK130-7132</strain>
    </source>
</reference>
<accession>A0A9D2TIH3</accession>
<dbReference type="Proteomes" id="UP000823854">
    <property type="component" value="Unassembled WGS sequence"/>
</dbReference>
<comment type="caution">
    <text evidence="1">The sequence shown here is derived from an EMBL/GenBank/DDBJ whole genome shotgun (WGS) entry which is preliminary data.</text>
</comment>
<reference evidence="1" key="2">
    <citation type="submission" date="2021-04" db="EMBL/GenBank/DDBJ databases">
        <authorList>
            <person name="Gilroy R."/>
        </authorList>
    </citation>
    <scope>NUCLEOTIDE SEQUENCE</scope>
    <source>
        <strain evidence="1">CHK130-7132</strain>
    </source>
</reference>
<protein>
    <submittedName>
        <fullName evidence="1">Uncharacterized protein</fullName>
    </submittedName>
</protein>
<dbReference type="EMBL" id="DWWC01000210">
    <property type="protein sequence ID" value="HJC70033.1"/>
    <property type="molecule type" value="Genomic_DNA"/>
</dbReference>
<feature type="non-terminal residue" evidence="1">
    <location>
        <position position="1"/>
    </location>
</feature>
<proteinExistence type="predicted"/>
<sequence length="100" mass="10910">RFYRDNAGGRIETQLLAHDGEQGKTRWIVRAEVYKADGERASGVGHAFEIDGTGMANKTSALENAETSAVGRALAQAGYSGSRRTTREEMAKVLIPELRE</sequence>
<organism evidence="1 2">
    <name type="scientific">Candidatus Brachybacterium intestinipullorum</name>
    <dbReference type="NCBI Taxonomy" id="2838512"/>
    <lineage>
        <taxon>Bacteria</taxon>
        <taxon>Bacillati</taxon>
        <taxon>Actinomycetota</taxon>
        <taxon>Actinomycetes</taxon>
        <taxon>Micrococcales</taxon>
        <taxon>Dermabacteraceae</taxon>
        <taxon>Brachybacterium</taxon>
    </lineage>
</organism>